<dbReference type="Proteomes" id="UP000295741">
    <property type="component" value="Unassembled WGS sequence"/>
</dbReference>
<dbReference type="InterPro" id="IPR008979">
    <property type="entry name" value="Galactose-bd-like_sf"/>
</dbReference>
<gene>
    <name evidence="11" type="ORF">BC659_2178</name>
</gene>
<dbReference type="PROSITE" id="PS51892">
    <property type="entry name" value="SUBTILASE"/>
    <property type="match status" value="1"/>
</dbReference>
<dbReference type="Gene3D" id="2.60.120.380">
    <property type="match status" value="1"/>
</dbReference>
<dbReference type="InterPro" id="IPR045474">
    <property type="entry name" value="GEVED"/>
</dbReference>
<feature type="active site" description="Charge relay system" evidence="5">
    <location>
        <position position="152"/>
    </location>
</feature>
<dbReference type="CDD" id="cd04842">
    <property type="entry name" value="Peptidases_S8_Kp43_protease"/>
    <property type="match status" value="1"/>
</dbReference>
<feature type="active site" description="Charge relay system" evidence="5">
    <location>
        <position position="125"/>
    </location>
</feature>
<dbReference type="PROSITE" id="PS00138">
    <property type="entry name" value="SUBTILASE_SER"/>
    <property type="match status" value="1"/>
</dbReference>
<feature type="domain" description="GEVED" evidence="10">
    <location>
        <begin position="656"/>
        <end position="734"/>
    </location>
</feature>
<dbReference type="Pfam" id="PF18962">
    <property type="entry name" value="Por_Secre_tail"/>
    <property type="match status" value="1"/>
</dbReference>
<keyword evidence="2 5" id="KW-0645">Protease</keyword>
<evidence type="ECO:0000256" key="1">
    <source>
        <dbReference type="ARBA" id="ARBA00011073"/>
    </source>
</evidence>
<dbReference type="GO" id="GO:0004252">
    <property type="term" value="F:serine-type endopeptidase activity"/>
    <property type="evidence" value="ECO:0007669"/>
    <property type="project" value="UniProtKB-UniRule"/>
</dbReference>
<dbReference type="InterPro" id="IPR034058">
    <property type="entry name" value="TagA/B/C/D_pept_dom"/>
</dbReference>
<dbReference type="Gene3D" id="3.40.50.200">
    <property type="entry name" value="Peptidase S8/S53 domain"/>
    <property type="match status" value="1"/>
</dbReference>
<dbReference type="InterPro" id="IPR023828">
    <property type="entry name" value="Peptidase_S8_Ser-AS"/>
</dbReference>
<dbReference type="OrthoDB" id="9792152at2"/>
<dbReference type="PANTHER" id="PTHR43399:SF4">
    <property type="entry name" value="CELL WALL-ASSOCIATED PROTEASE"/>
    <property type="match status" value="1"/>
</dbReference>
<dbReference type="Pfam" id="PF19081">
    <property type="entry name" value="Ig_7"/>
    <property type="match status" value="1"/>
</dbReference>
<reference evidence="11 12" key="1">
    <citation type="submission" date="2019-03" db="EMBL/GenBank/DDBJ databases">
        <title>Genomic Encyclopedia of Archaeal and Bacterial Type Strains, Phase II (KMG-II): from individual species to whole genera.</title>
        <authorList>
            <person name="Goeker M."/>
        </authorList>
    </citation>
    <scope>NUCLEOTIDE SEQUENCE [LARGE SCALE GENOMIC DNA]</scope>
    <source>
        <strain evidence="11 12">DSM 28323</strain>
    </source>
</reference>
<keyword evidence="4 5" id="KW-0720">Serine protease</keyword>
<dbReference type="GO" id="GO:0006508">
    <property type="term" value="P:proteolysis"/>
    <property type="evidence" value="ECO:0007669"/>
    <property type="project" value="UniProtKB-KW"/>
</dbReference>
<feature type="active site" description="Charge relay system" evidence="5">
    <location>
        <position position="376"/>
    </location>
</feature>
<feature type="domain" description="Ig-like" evidence="9">
    <location>
        <begin position="860"/>
        <end position="914"/>
    </location>
</feature>
<keyword evidence="12" id="KW-1185">Reference proteome</keyword>
<evidence type="ECO:0000313" key="11">
    <source>
        <dbReference type="EMBL" id="TDO26866.1"/>
    </source>
</evidence>
<dbReference type="NCBIfam" id="TIGR04183">
    <property type="entry name" value="Por_Secre_tail"/>
    <property type="match status" value="1"/>
</dbReference>
<dbReference type="Pfam" id="PF20009">
    <property type="entry name" value="GEVED"/>
    <property type="match status" value="1"/>
</dbReference>
<comment type="caution">
    <text evidence="11">The sequence shown here is derived from an EMBL/GenBank/DDBJ whole genome shotgun (WGS) entry which is preliminary data.</text>
</comment>
<evidence type="ECO:0000256" key="3">
    <source>
        <dbReference type="ARBA" id="ARBA00022801"/>
    </source>
</evidence>
<dbReference type="Pfam" id="PF00082">
    <property type="entry name" value="Peptidase_S8"/>
    <property type="match status" value="1"/>
</dbReference>
<feature type="domain" description="Peptidase S8/S53" evidence="7">
    <location>
        <begin position="129"/>
        <end position="431"/>
    </location>
</feature>
<evidence type="ECO:0000259" key="8">
    <source>
        <dbReference type="Pfam" id="PF18962"/>
    </source>
</evidence>
<evidence type="ECO:0000313" key="12">
    <source>
        <dbReference type="Proteomes" id="UP000295741"/>
    </source>
</evidence>
<feature type="chain" id="PRO_5020448005" evidence="6">
    <location>
        <begin position="22"/>
        <end position="1268"/>
    </location>
</feature>
<accession>A0A4R6IY13</accession>
<dbReference type="InterPro" id="IPR036852">
    <property type="entry name" value="Peptidase_S8/S53_dom_sf"/>
</dbReference>
<dbReference type="InterPro" id="IPR051048">
    <property type="entry name" value="Peptidase_S8/S53_subtilisin"/>
</dbReference>
<feature type="signal peptide" evidence="6">
    <location>
        <begin position="1"/>
        <end position="21"/>
    </location>
</feature>
<evidence type="ECO:0000256" key="2">
    <source>
        <dbReference type="ARBA" id="ARBA00022670"/>
    </source>
</evidence>
<dbReference type="PANTHER" id="PTHR43399">
    <property type="entry name" value="SUBTILISIN-RELATED"/>
    <property type="match status" value="1"/>
</dbReference>
<dbReference type="SUPFAM" id="SSF49785">
    <property type="entry name" value="Galactose-binding domain-like"/>
    <property type="match status" value="1"/>
</dbReference>
<keyword evidence="6" id="KW-0732">Signal</keyword>
<evidence type="ECO:0000259" key="10">
    <source>
        <dbReference type="Pfam" id="PF20009"/>
    </source>
</evidence>
<dbReference type="EMBL" id="SNWP01000011">
    <property type="protein sequence ID" value="TDO26866.1"/>
    <property type="molecule type" value="Genomic_DNA"/>
</dbReference>
<comment type="similarity">
    <text evidence="1 5">Belongs to the peptidase S8 family.</text>
</comment>
<feature type="domain" description="Secretion system C-terminal sorting" evidence="8">
    <location>
        <begin position="1192"/>
        <end position="1266"/>
    </location>
</feature>
<dbReference type="AlphaFoldDB" id="A0A4R6IY13"/>
<evidence type="ECO:0000256" key="5">
    <source>
        <dbReference type="PROSITE-ProRule" id="PRU01240"/>
    </source>
</evidence>
<dbReference type="SUPFAM" id="SSF52743">
    <property type="entry name" value="Subtilisin-like"/>
    <property type="match status" value="1"/>
</dbReference>
<dbReference type="RefSeq" id="WP_133474740.1">
    <property type="nucleotide sequence ID" value="NZ_SNWP01000011.1"/>
</dbReference>
<organism evidence="11 12">
    <name type="scientific">Sediminibacterium goheungense</name>
    <dbReference type="NCBI Taxonomy" id="1086393"/>
    <lineage>
        <taxon>Bacteria</taxon>
        <taxon>Pseudomonadati</taxon>
        <taxon>Bacteroidota</taxon>
        <taxon>Chitinophagia</taxon>
        <taxon>Chitinophagales</taxon>
        <taxon>Chitinophagaceae</taxon>
        <taxon>Sediminibacterium</taxon>
    </lineage>
</organism>
<protein>
    <submittedName>
        <fullName evidence="11">Putative secreted protein (Por secretion system target)</fullName>
    </submittedName>
</protein>
<keyword evidence="3 5" id="KW-0378">Hydrolase</keyword>
<evidence type="ECO:0000256" key="6">
    <source>
        <dbReference type="SAM" id="SignalP"/>
    </source>
</evidence>
<dbReference type="InterPro" id="IPR026444">
    <property type="entry name" value="Secre_tail"/>
</dbReference>
<proteinExistence type="inferred from homology"/>
<dbReference type="InterPro" id="IPR000209">
    <property type="entry name" value="Peptidase_S8/S53_dom"/>
</dbReference>
<dbReference type="InterPro" id="IPR044023">
    <property type="entry name" value="Ig_7"/>
</dbReference>
<evidence type="ECO:0000256" key="4">
    <source>
        <dbReference type="ARBA" id="ARBA00022825"/>
    </source>
</evidence>
<sequence>MLRRILPFFVGCLATVTMVDAQVATNVQELQKAAQGISLKERSEYTKAMSLAKQRNWPLSIRSKSGRLATLIGVDAFNYPKYFITDNNSIAAATTRTNQLWAGGASGLNLSGNSANMKNKIGIWDGGSVLSNHVELTGRVTQKDNPSSTDNHATHVAGTMIATGLNPSAKGMSHGAQGLIAYDFNNSYAEQFTEAAGLLISNHSYNIVSGWNFNETQNRWEFWGRPNETEDYKFGYYSSDAQLLDSMAYNAPFYLIVKSAGNNRGETGPAVGEPYFRYNAQNQMAAAGNRPSDISSNDSYGSIPWDANAKNILTVGAVRGIPGGYNRPEDVVMSSFSGWGPTDDGRIKPDVVADGVNVLSTYATGTSSYASLSGTSMSTPNTSGSLFLLQEHYSKLKSGAFLRSATIKGLAIHTTEEAGTTPGPDYQNGWGLLNVQKAAAVISASVASNNGTSSEHLMYENVFNSTTTSFTTTVVATGKEPIRATISWTDVKGDVDQVNVLNNPAKKLINDLDIRITSGSRTFRPWTLDPAFPANAAVKGDNITDNVERIDIDSTVAGETYTITVTHKGTLVRGQQAYSLLVSGVGGVAHCASAATTNAGGRIDSVSLQTIRYANPTGGTTYVNNTAIAAYIEPTQAVPFRVRVSSADASDADKMVKIFIDYNNDGDFLDANELVATSGILKNNQVFSGSFNTPGTLTIGSTYRARVVMVETSAATDVVSCGTYTRGETEDFRLIVTNPSTDFTISEVLTPTVADCADNKQYITVNIRNNGSVPKTSIPVSIEVKNGSTTVATFNGTYPGAVPGLSNVSFTLQTPFVTTENTTYTILATANVTGDQNSANNTLTTSLTIGKKADNPSVIGTICNTNALLKVNNPVSNSNYFWYNSANAVAPFAAGSSVSTSSIPGNKTFYVANETKAQIGFTNKMINPSGGYNPIGNFLRFNNSVPLTIESVRLYVGNPGSVDIIVANLGPVSGNSYSYTRLSSVTLDVTATNPNPQPGAVSGNPAADTGAVYYLNLPVNEVGDHILLITGPDRTQTSTATFFRNNGIVGTTYPIAISNVMSITGNSVNLIDANADPNPFYYFFYDMKIRTGTSCPSNRVEVVVGDAPTPVVTKVGDSLVSSVTGVSMQWFKNDVGINGATSAKFKPIESGSYKVVVVDALGCQKTSAPLQVTITALPPEVVAREIKLSLSPNPNKGIFNLSFEVKEKADLAIELLNSAGQRVFSQSYPGFNGTFSKQMNVGNVNDGYYVLKILHNKKTYLQKVIVIK</sequence>
<name>A0A4R6IY13_9BACT</name>
<evidence type="ECO:0000259" key="9">
    <source>
        <dbReference type="Pfam" id="PF19081"/>
    </source>
</evidence>
<evidence type="ECO:0000259" key="7">
    <source>
        <dbReference type="Pfam" id="PF00082"/>
    </source>
</evidence>